<reference evidence="4" key="1">
    <citation type="submission" date="2019-09" db="EMBL/GenBank/DDBJ databases">
        <authorList>
            <person name="Teo W.F.A."/>
            <person name="Duangmal K."/>
        </authorList>
    </citation>
    <scope>NUCLEOTIDE SEQUENCE [LARGE SCALE GENOMIC DNA]</scope>
    <source>
        <strain evidence="4">K81G1</strain>
    </source>
</reference>
<dbReference type="InterPro" id="IPR036291">
    <property type="entry name" value="NAD(P)-bd_dom_sf"/>
</dbReference>
<dbReference type="NCBIfam" id="NF009467">
    <property type="entry name" value="PRK12826.1-3"/>
    <property type="match status" value="1"/>
</dbReference>
<evidence type="ECO:0000256" key="1">
    <source>
        <dbReference type="ARBA" id="ARBA00006484"/>
    </source>
</evidence>
<keyword evidence="5" id="KW-1185">Reference proteome</keyword>
<keyword evidence="3" id="KW-0520">NAD</keyword>
<dbReference type="PANTHER" id="PTHR24321">
    <property type="entry name" value="DEHYDROGENASES, SHORT CHAIN"/>
    <property type="match status" value="1"/>
</dbReference>
<dbReference type="AlphaFoldDB" id="A0A5N0VFY2"/>
<dbReference type="InterPro" id="IPR020904">
    <property type="entry name" value="Sc_DH/Rdtase_CS"/>
</dbReference>
<dbReference type="PANTHER" id="PTHR24321:SF8">
    <property type="entry name" value="ESTRADIOL 17-BETA-DEHYDROGENASE 8-RELATED"/>
    <property type="match status" value="1"/>
</dbReference>
<accession>A0A5N0VFY2</accession>
<dbReference type="PRINTS" id="PR00080">
    <property type="entry name" value="SDRFAMILY"/>
</dbReference>
<dbReference type="Pfam" id="PF13561">
    <property type="entry name" value="adh_short_C2"/>
    <property type="match status" value="1"/>
</dbReference>
<comment type="similarity">
    <text evidence="1">Belongs to the short-chain dehydrogenases/reductases (SDR) family.</text>
</comment>
<evidence type="ECO:0000256" key="3">
    <source>
        <dbReference type="ARBA" id="ARBA00023027"/>
    </source>
</evidence>
<dbReference type="NCBIfam" id="TIGR03971">
    <property type="entry name" value="SDR_subfam_1"/>
    <property type="match status" value="1"/>
</dbReference>
<dbReference type="CDD" id="cd05233">
    <property type="entry name" value="SDR_c"/>
    <property type="match status" value="1"/>
</dbReference>
<comment type="caution">
    <text evidence="4">The sequence shown here is derived from an EMBL/GenBank/DDBJ whole genome shotgun (WGS) entry which is preliminary data.</text>
</comment>
<proteinExistence type="inferred from homology"/>
<dbReference type="EMBL" id="VMNW02000008">
    <property type="protein sequence ID" value="KAA9164050.1"/>
    <property type="molecule type" value="Genomic_DNA"/>
</dbReference>
<evidence type="ECO:0000313" key="5">
    <source>
        <dbReference type="Proteomes" id="UP000319769"/>
    </source>
</evidence>
<dbReference type="OrthoDB" id="9775296at2"/>
<dbReference type="InterPro" id="IPR002347">
    <property type="entry name" value="SDR_fam"/>
</dbReference>
<gene>
    <name evidence="4" type="ORF">FPZ12_008525</name>
</gene>
<dbReference type="Gene3D" id="3.40.50.720">
    <property type="entry name" value="NAD(P)-binding Rossmann-like Domain"/>
    <property type="match status" value="1"/>
</dbReference>
<dbReference type="PRINTS" id="PR00081">
    <property type="entry name" value="GDHRDH"/>
</dbReference>
<sequence>MEVRVSGLEGKVALVTGAARGQGRSHAVRLASEGADILAVDVDGSLPNGARGYPLATADDLAETVRLVRALGRRVVPFSVDIRNHEDLKAAVDAGVGELGGLDIVVANAGVLLIGRADTMGGRDWDEVIDTNLTGVWNTCKAAIPWLVGQNRGGVIVATASIAGVKGVPNISAYAASKHGVVGLVRSLAVELGQHNIRVNAVVPTAVNTPMIQNETLFRLFRPDLEHPTEEDVHAARCASHLLPVPFVEPEDVSNAVAFLVSDQARYITATELKVDAGNTAR</sequence>
<dbReference type="FunFam" id="3.40.50.720:FF:000084">
    <property type="entry name" value="Short-chain dehydrogenase reductase"/>
    <property type="match status" value="1"/>
</dbReference>
<dbReference type="InterPro" id="IPR023985">
    <property type="entry name" value="SDR_subfam_1"/>
</dbReference>
<evidence type="ECO:0000313" key="4">
    <source>
        <dbReference type="EMBL" id="KAA9164050.1"/>
    </source>
</evidence>
<dbReference type="PROSITE" id="PS00061">
    <property type="entry name" value="ADH_SHORT"/>
    <property type="match status" value="1"/>
</dbReference>
<dbReference type="SUPFAM" id="SSF51735">
    <property type="entry name" value="NAD(P)-binding Rossmann-fold domains"/>
    <property type="match status" value="1"/>
</dbReference>
<evidence type="ECO:0000256" key="2">
    <source>
        <dbReference type="ARBA" id="ARBA00023002"/>
    </source>
</evidence>
<organism evidence="4 5">
    <name type="scientific">Amycolatopsis acidicola</name>
    <dbReference type="NCBI Taxonomy" id="2596893"/>
    <lineage>
        <taxon>Bacteria</taxon>
        <taxon>Bacillati</taxon>
        <taxon>Actinomycetota</taxon>
        <taxon>Actinomycetes</taxon>
        <taxon>Pseudonocardiales</taxon>
        <taxon>Pseudonocardiaceae</taxon>
        <taxon>Amycolatopsis</taxon>
    </lineage>
</organism>
<dbReference type="Proteomes" id="UP000319769">
    <property type="component" value="Unassembled WGS sequence"/>
</dbReference>
<keyword evidence="2" id="KW-0560">Oxidoreductase</keyword>
<dbReference type="GO" id="GO:0016491">
    <property type="term" value="F:oxidoreductase activity"/>
    <property type="evidence" value="ECO:0007669"/>
    <property type="project" value="UniProtKB-KW"/>
</dbReference>
<name>A0A5N0VFY2_9PSEU</name>
<protein>
    <submittedName>
        <fullName evidence="4">Mycofactocin-coupled SDR family oxidoreductase</fullName>
    </submittedName>
</protein>